<dbReference type="InterPro" id="IPR057744">
    <property type="entry name" value="OTAase-like"/>
</dbReference>
<evidence type="ECO:0000259" key="1">
    <source>
        <dbReference type="Pfam" id="PF01979"/>
    </source>
</evidence>
<comment type="caution">
    <text evidence="2">The sequence shown here is derived from an EMBL/GenBank/DDBJ whole genome shotgun (WGS) entry which is preliminary data.</text>
</comment>
<evidence type="ECO:0000313" key="3">
    <source>
        <dbReference type="Proteomes" id="UP000269493"/>
    </source>
</evidence>
<dbReference type="CDD" id="cd01299">
    <property type="entry name" value="Met_dep_hydrolase_A"/>
    <property type="match status" value="1"/>
</dbReference>
<sequence>MEQTILIKNVRIFNGTDEKTVMGDILILNNRINKIAEPGTISAEGTIIDGKGKFLMPGLIDAHWHSYMCCNTMIDLLTAETDYTQLKAGVEAGKTLMRGFTTIRDAGGPVFGLKRAIDEGIIPGPRIYPSGSLISQTGGHGDFRAVYDDPRPFGCCCLTHTEKIGAAIIADGVDAVTIAARNNLRLGASQIKLMTGGGVASLYDRLQDSQYFEEEIHAAVKAAENAGTYVMVHVYVPQAITRAIQAGVKSIEHGHLIDEATMELIARKEVWLCMQPFTLDDNQYPTQEQQEKHKMIVQNTDNAYRLAKKYQVKLGWGTDLLFNPANTKNQNKDIGKLKNWFNNFEILRMVTYDNARLLSLSGSRNPYPGDLGVIKEGAFADMLLINENVLENIQLLENPDDNILLIIKDGQIYKNKL</sequence>
<dbReference type="SUPFAM" id="SSF51338">
    <property type="entry name" value="Composite domain of metallo-dependent hydrolases"/>
    <property type="match status" value="1"/>
</dbReference>
<dbReference type="EMBL" id="RBXN01000002">
    <property type="protein sequence ID" value="RKT59872.1"/>
    <property type="molecule type" value="Genomic_DNA"/>
</dbReference>
<keyword evidence="2" id="KW-0378">Hydrolase</keyword>
<dbReference type="PANTHER" id="PTHR43135:SF3">
    <property type="entry name" value="ALPHA-D-RIBOSE 1-METHYLPHOSPHONATE 5-TRIPHOSPHATE DIPHOSPHATASE"/>
    <property type="match status" value="1"/>
</dbReference>
<accession>A0A495WDW2</accession>
<reference evidence="2 3" key="1">
    <citation type="submission" date="2018-10" db="EMBL/GenBank/DDBJ databases">
        <title>Genomic Encyclopedia of Archaeal and Bacterial Type Strains, Phase II (KMG-II): from individual species to whole genera.</title>
        <authorList>
            <person name="Goeker M."/>
        </authorList>
    </citation>
    <scope>NUCLEOTIDE SEQUENCE [LARGE SCALE GENOMIC DNA]</scope>
    <source>
        <strain evidence="2 3">NSB1</strain>
    </source>
</reference>
<dbReference type="GO" id="GO:0016810">
    <property type="term" value="F:hydrolase activity, acting on carbon-nitrogen (but not peptide) bonds"/>
    <property type="evidence" value="ECO:0007669"/>
    <property type="project" value="InterPro"/>
</dbReference>
<dbReference type="InterPro" id="IPR011059">
    <property type="entry name" value="Metal-dep_hydrolase_composite"/>
</dbReference>
<proteinExistence type="predicted"/>
<dbReference type="AlphaFoldDB" id="A0A495WDW2"/>
<dbReference type="PANTHER" id="PTHR43135">
    <property type="entry name" value="ALPHA-D-RIBOSE 1-METHYLPHOSPHONATE 5-TRIPHOSPHATE DIPHOSPHATASE"/>
    <property type="match status" value="1"/>
</dbReference>
<protein>
    <submittedName>
        <fullName evidence="2">Imidazolonepropionase-like amidohydrolase</fullName>
    </submittedName>
</protein>
<dbReference type="RefSeq" id="WP_022601667.1">
    <property type="nucleotide sequence ID" value="NZ_KI440808.1"/>
</dbReference>
<keyword evidence="3" id="KW-1185">Reference proteome</keyword>
<dbReference type="InterPro" id="IPR032466">
    <property type="entry name" value="Metal_Hydrolase"/>
</dbReference>
<dbReference type="InterPro" id="IPR051781">
    <property type="entry name" value="Metallo-dep_Hydrolase"/>
</dbReference>
<dbReference type="Pfam" id="PF01979">
    <property type="entry name" value="Amidohydro_1"/>
    <property type="match status" value="1"/>
</dbReference>
<dbReference type="OrthoDB" id="9797498at2"/>
<dbReference type="Proteomes" id="UP000269493">
    <property type="component" value="Unassembled WGS sequence"/>
</dbReference>
<organism evidence="2 3">
    <name type="scientific">Coprobacter fastidiosus NSB1 = JCM 33896</name>
    <dbReference type="NCBI Taxonomy" id="1349822"/>
    <lineage>
        <taxon>Bacteria</taxon>
        <taxon>Pseudomonadati</taxon>
        <taxon>Bacteroidota</taxon>
        <taxon>Bacteroidia</taxon>
        <taxon>Bacteroidales</taxon>
        <taxon>Barnesiellaceae</taxon>
        <taxon>Coprobacter</taxon>
    </lineage>
</organism>
<dbReference type="InterPro" id="IPR006680">
    <property type="entry name" value="Amidohydro-rel"/>
</dbReference>
<gene>
    <name evidence="2" type="ORF">BC742_0795</name>
</gene>
<evidence type="ECO:0000313" key="2">
    <source>
        <dbReference type="EMBL" id="RKT59872.1"/>
    </source>
</evidence>
<dbReference type="SUPFAM" id="SSF51556">
    <property type="entry name" value="Metallo-dependent hydrolases"/>
    <property type="match status" value="1"/>
</dbReference>
<dbReference type="Gene3D" id="2.30.40.10">
    <property type="entry name" value="Urease, subunit C, domain 1"/>
    <property type="match status" value="1"/>
</dbReference>
<dbReference type="Gene3D" id="3.20.20.140">
    <property type="entry name" value="Metal-dependent hydrolases"/>
    <property type="match status" value="1"/>
</dbReference>
<name>A0A495WDW2_9BACT</name>
<feature type="domain" description="Amidohydrolase-related" evidence="1">
    <location>
        <begin position="54"/>
        <end position="412"/>
    </location>
</feature>